<accession>A0AB33B5W3</accession>
<dbReference type="Proteomes" id="UP000031876">
    <property type="component" value="Plasmid 1"/>
</dbReference>
<keyword evidence="1" id="KW-0812">Transmembrane</keyword>
<dbReference type="EMBL" id="CP009336">
    <property type="protein sequence ID" value="AJG79575.1"/>
    <property type="molecule type" value="Genomic_DNA"/>
</dbReference>
<dbReference type="RefSeq" id="WP_000672217.1">
    <property type="nucleotide sequence ID" value="NZ_CP009336.1"/>
</dbReference>
<keyword evidence="1" id="KW-1133">Transmembrane helix</keyword>
<dbReference type="AlphaFoldDB" id="A0AB33B5W3"/>
<evidence type="ECO:0000313" key="3">
    <source>
        <dbReference type="Proteomes" id="UP000031876"/>
    </source>
</evidence>
<keyword evidence="1" id="KW-0472">Membrane</keyword>
<feature type="transmembrane region" description="Helical" evidence="1">
    <location>
        <begin position="20"/>
        <end position="35"/>
    </location>
</feature>
<organism evidence="2 3">
    <name type="scientific">Bacillus thuringiensis</name>
    <dbReference type="NCBI Taxonomy" id="1428"/>
    <lineage>
        <taxon>Bacteria</taxon>
        <taxon>Bacillati</taxon>
        <taxon>Bacillota</taxon>
        <taxon>Bacilli</taxon>
        <taxon>Bacillales</taxon>
        <taxon>Bacillaceae</taxon>
        <taxon>Bacillus</taxon>
        <taxon>Bacillus cereus group</taxon>
    </lineage>
</organism>
<protein>
    <submittedName>
        <fullName evidence="2">Membrane protein</fullName>
    </submittedName>
</protein>
<sequence>MKFRRQDETEPYQVDNASRNAFMFYTVALLIWSLLENFRTAHLGNEFLILGLGNAVYFTTLVVQKRKVNRFDEESIEGNKLRQFIKRNKNIILVVLLIIILVIIDSLIKK</sequence>
<proteinExistence type="predicted"/>
<evidence type="ECO:0000256" key="1">
    <source>
        <dbReference type="SAM" id="Phobius"/>
    </source>
</evidence>
<name>A0AB33B5W3_BACTU</name>
<feature type="transmembrane region" description="Helical" evidence="1">
    <location>
        <begin position="47"/>
        <end position="63"/>
    </location>
</feature>
<reference evidence="2 3" key="1">
    <citation type="journal article" date="2015" name="Genome Announc.">
        <title>Complete genome sequences for 35 biothreat assay-relevant bacillus species.</title>
        <authorList>
            <person name="Johnson S.L."/>
            <person name="Daligault H.E."/>
            <person name="Davenport K.W."/>
            <person name="Jaissle J."/>
            <person name="Frey K.G."/>
            <person name="Ladner J.T."/>
            <person name="Broomall S.M."/>
            <person name="Bishop-Lilly K.A."/>
            <person name="Bruce D.C."/>
            <person name="Gibbons H.S."/>
            <person name="Coyne S.R."/>
            <person name="Lo C.C."/>
            <person name="Meincke L."/>
            <person name="Munk A.C."/>
            <person name="Koroleva G.I."/>
            <person name="Rosenzweig C.N."/>
            <person name="Palacios G.F."/>
            <person name="Redden C.L."/>
            <person name="Minogue T.D."/>
            <person name="Chain P.S."/>
        </authorList>
    </citation>
    <scope>NUCLEOTIDE SEQUENCE [LARGE SCALE GENOMIC DNA]</scope>
    <source>
        <strain evidence="2 3">HD1011</strain>
    </source>
</reference>
<keyword evidence="2" id="KW-0614">Plasmid</keyword>
<evidence type="ECO:0000313" key="2">
    <source>
        <dbReference type="EMBL" id="AJG79575.1"/>
    </source>
</evidence>
<feature type="transmembrane region" description="Helical" evidence="1">
    <location>
        <begin position="90"/>
        <end position="108"/>
    </location>
</feature>
<dbReference type="KEGG" id="btw:BF38_5530"/>
<gene>
    <name evidence="2" type="ORF">BF38_5530</name>
</gene>
<geneLocation type="plasmid" evidence="2 3">
    <name>1</name>
</geneLocation>